<proteinExistence type="predicted"/>
<comment type="caution">
    <text evidence="1">The sequence shown here is derived from an EMBL/GenBank/DDBJ whole genome shotgun (WGS) entry which is preliminary data.</text>
</comment>
<dbReference type="AlphaFoldDB" id="A3ZMX9"/>
<organism evidence="1 2">
    <name type="scientific">Blastopirellula marina DSM 3645</name>
    <dbReference type="NCBI Taxonomy" id="314230"/>
    <lineage>
        <taxon>Bacteria</taxon>
        <taxon>Pseudomonadati</taxon>
        <taxon>Planctomycetota</taxon>
        <taxon>Planctomycetia</taxon>
        <taxon>Pirellulales</taxon>
        <taxon>Pirellulaceae</taxon>
        <taxon>Blastopirellula</taxon>
    </lineage>
</organism>
<protein>
    <submittedName>
        <fullName evidence="1">Uncharacterized protein</fullName>
    </submittedName>
</protein>
<sequence length="152" mass="15684">MTTNDKRHLDRRDFNRLSAAALGGMLGGAALGCGETKTDVAASGEQPAGEDTKADWHLCRGLNECKGKGKGGDNECAGAGACATLEPHACGGKNECKGQGGCHNKVGTNECKGEGGCAIPLMEGAWDGAREKFEAHMKEEGKEVKPAPEPKA</sequence>
<evidence type="ECO:0000313" key="2">
    <source>
        <dbReference type="Proteomes" id="UP000004358"/>
    </source>
</evidence>
<dbReference type="EMBL" id="AANZ01000002">
    <property type="protein sequence ID" value="EAQ82308.1"/>
    <property type="molecule type" value="Genomic_DNA"/>
</dbReference>
<dbReference type="OrthoDB" id="214969at2"/>
<evidence type="ECO:0000313" key="1">
    <source>
        <dbReference type="EMBL" id="EAQ82308.1"/>
    </source>
</evidence>
<dbReference type="PROSITE" id="PS51318">
    <property type="entry name" value="TAT"/>
    <property type="match status" value="1"/>
</dbReference>
<dbReference type="PROSITE" id="PS51257">
    <property type="entry name" value="PROKAR_LIPOPROTEIN"/>
    <property type="match status" value="1"/>
</dbReference>
<dbReference type="RefSeq" id="WP_002650150.1">
    <property type="nucleotide sequence ID" value="NZ_AANZ01000002.1"/>
</dbReference>
<gene>
    <name evidence="1" type="ORF">DSM3645_01300</name>
</gene>
<dbReference type="HOGENOM" id="CLU_1814023_0_0_0"/>
<accession>A3ZMX9</accession>
<dbReference type="InterPro" id="IPR006311">
    <property type="entry name" value="TAT_signal"/>
</dbReference>
<dbReference type="STRING" id="314230.DSM3645_01300"/>
<name>A3ZMX9_9BACT</name>
<reference evidence="1 2" key="1">
    <citation type="submission" date="2006-02" db="EMBL/GenBank/DDBJ databases">
        <authorList>
            <person name="Amann R."/>
            <person name="Ferriera S."/>
            <person name="Johnson J."/>
            <person name="Kravitz S."/>
            <person name="Halpern A."/>
            <person name="Remington K."/>
            <person name="Beeson K."/>
            <person name="Tran B."/>
            <person name="Rogers Y.-H."/>
            <person name="Friedman R."/>
            <person name="Venter J.C."/>
        </authorList>
    </citation>
    <scope>NUCLEOTIDE SEQUENCE [LARGE SCALE GENOMIC DNA]</scope>
    <source>
        <strain evidence="1 2">DSM 3645</strain>
    </source>
</reference>
<dbReference type="Proteomes" id="UP000004358">
    <property type="component" value="Unassembled WGS sequence"/>
</dbReference>